<reference evidence="1 2" key="1">
    <citation type="submission" date="2019-06" db="EMBL/GenBank/DDBJ databases">
        <title>Enrichment of Autotrophic Halophilic Microorganisms from Red Sea Brine Pool Using Microbial Electrosynthesis System.</title>
        <authorList>
            <person name="Alqahtani M.F."/>
            <person name="Bajracharya S."/>
            <person name="Katuri K.P."/>
            <person name="Ali M."/>
            <person name="Saikaly P.E."/>
        </authorList>
    </citation>
    <scope>NUCLEOTIDE SEQUENCE [LARGE SCALE GENOMIC DNA]</scope>
    <source>
        <strain evidence="1">MES15</strain>
    </source>
</reference>
<dbReference type="SUPFAM" id="SSF56935">
    <property type="entry name" value="Porins"/>
    <property type="match status" value="1"/>
</dbReference>
<proteinExistence type="predicted"/>
<gene>
    <name evidence="1" type="ORF">FH752_00690</name>
</gene>
<protein>
    <submittedName>
        <fullName evidence="1">Uncharacterized protein</fullName>
    </submittedName>
</protein>
<comment type="caution">
    <text evidence="1">The sequence shown here is derived from an EMBL/GenBank/DDBJ whole genome shotgun (WGS) entry which is preliminary data.</text>
</comment>
<dbReference type="AlphaFoldDB" id="A0A844HZB3"/>
<sequence length="416" mass="46687">MNIRLISLLSVLYSFVLPVNALELPLGSEIHGFLSQSYLVSPDNPYAGTDSEDGSFKFREVGINGFTEFSPELRIAGQVLSRYRDKSDDGKVRIDFLLADYLFFSDQYSSVGVRVGRVKNKIGLYNDTRDIPSARPGFNVPESVYFEAFRDTLLSTDGVNFYGTSLVKDNLIQWELTIGRKDVDSEDFEYYTFARPVPSADTAEVPLKLFSASVIPAFDRDLKLGLSVADVRADLEGTLSVAEAQQALLTAPPNDFFVNPQNYVTAAGIDGLLTIISAQYNYRDFVLAAEYLNLESDFDAELVGNRFSESSSTEAYYLQAEWFTTAQTSVFTRYEELYLKRSDRSGADSATDYNPYRGFGRGWTLGGKWSVGKGWSISGQASFNEGTAWLPNFEGIENHNIKKHWNFYVFSVNYQF</sequence>
<dbReference type="EMBL" id="VENC01000001">
    <property type="protein sequence ID" value="MTI97118.1"/>
    <property type="molecule type" value="Genomic_DNA"/>
</dbReference>
<dbReference type="Proteomes" id="UP000431462">
    <property type="component" value="Unassembled WGS sequence"/>
</dbReference>
<organism evidence="1 2">
    <name type="scientific">Marinobacter adhaerens</name>
    <dbReference type="NCBI Taxonomy" id="1033846"/>
    <lineage>
        <taxon>Bacteria</taxon>
        <taxon>Pseudomonadati</taxon>
        <taxon>Pseudomonadota</taxon>
        <taxon>Gammaproteobacteria</taxon>
        <taxon>Pseudomonadales</taxon>
        <taxon>Marinobacteraceae</taxon>
        <taxon>Marinobacter</taxon>
    </lineage>
</organism>
<evidence type="ECO:0000313" key="2">
    <source>
        <dbReference type="Proteomes" id="UP000431462"/>
    </source>
</evidence>
<evidence type="ECO:0000313" key="1">
    <source>
        <dbReference type="EMBL" id="MTI97118.1"/>
    </source>
</evidence>
<name>A0A844HZB3_9GAMM</name>
<accession>A0A844HZB3</accession>